<dbReference type="Pfam" id="PF14070">
    <property type="entry name" value="YjfB_motility"/>
    <property type="match status" value="1"/>
</dbReference>
<protein>
    <submittedName>
        <fullName evidence="1">Hypothetical conserved protein</fullName>
    </submittedName>
</protein>
<gene>
    <name evidence="1" type="ordered locus">OB2726</name>
</gene>
<keyword evidence="2" id="KW-1185">Reference proteome</keyword>
<accession>Q8EMW4</accession>
<dbReference type="Proteomes" id="UP000000822">
    <property type="component" value="Chromosome"/>
</dbReference>
<reference evidence="1 2" key="1">
    <citation type="journal article" date="2001" name="FEMS Microbiol. Lett.">
        <title>Oceanobacillus iheyensis gen. nov., sp. nov., a deep-sea extremely halotolerant and alkaliphilic species isolated from a depth of 1050 m on the Iheya Ridge.</title>
        <authorList>
            <person name="Lu J."/>
            <person name="Nogi Y."/>
            <person name="Takami H."/>
        </authorList>
    </citation>
    <scope>NUCLEOTIDE SEQUENCE [LARGE SCALE GENOMIC DNA]</scope>
    <source>
        <strain evidence="2">DSM 14371 / CIP 107618 / JCM 11309 / KCTC 3954 / HTE831</strain>
    </source>
</reference>
<evidence type="ECO:0000313" key="2">
    <source>
        <dbReference type="Proteomes" id="UP000000822"/>
    </source>
</evidence>
<dbReference type="OrthoDB" id="1924973at2"/>
<dbReference type="eggNOG" id="ENOG5033AGR">
    <property type="taxonomic scope" value="Bacteria"/>
</dbReference>
<proteinExistence type="predicted"/>
<dbReference type="EMBL" id="BA000028">
    <property type="protein sequence ID" value="BAC14682.1"/>
    <property type="molecule type" value="Genomic_DNA"/>
</dbReference>
<dbReference type="KEGG" id="oih:OB2726"/>
<name>Q8EMW4_OCEIH</name>
<sequence>MDIAGLSIAMSQANVKQQISFGLMNKVMDQSEQQGSDLLKMLDQPMHPNLGQSIDIKG</sequence>
<dbReference type="RefSeq" id="WP_011067120.1">
    <property type="nucleotide sequence ID" value="NC_004193.1"/>
</dbReference>
<dbReference type="InterPro" id="IPR025906">
    <property type="entry name" value="YjfB_motility"/>
</dbReference>
<dbReference type="STRING" id="221109.gene:10734978"/>
<dbReference type="HOGENOM" id="CLU_189781_4_0_9"/>
<dbReference type="AlphaFoldDB" id="Q8EMW4"/>
<organism evidence="1 2">
    <name type="scientific">Oceanobacillus iheyensis (strain DSM 14371 / CIP 107618 / JCM 11309 / KCTC 3954 / HTE831)</name>
    <dbReference type="NCBI Taxonomy" id="221109"/>
    <lineage>
        <taxon>Bacteria</taxon>
        <taxon>Bacillati</taxon>
        <taxon>Bacillota</taxon>
        <taxon>Bacilli</taxon>
        <taxon>Bacillales</taxon>
        <taxon>Bacillaceae</taxon>
        <taxon>Oceanobacillus</taxon>
    </lineage>
</organism>
<evidence type="ECO:0000313" key="1">
    <source>
        <dbReference type="EMBL" id="BAC14682.1"/>
    </source>
</evidence>
<reference evidence="1 2" key="2">
    <citation type="journal article" date="2002" name="Nucleic Acids Res.">
        <title>Genome sequence of Oceanobacillus iheyensis isolated from the Iheya Ridge and its unexpected adaptive capabilities to extreme environments.</title>
        <authorList>
            <person name="Takami H."/>
            <person name="Takaki Y."/>
            <person name="Uchiyama I."/>
        </authorList>
    </citation>
    <scope>NUCLEOTIDE SEQUENCE [LARGE SCALE GENOMIC DNA]</scope>
    <source>
        <strain evidence="2">DSM 14371 / CIP 107618 / JCM 11309 / KCTC 3954 / HTE831</strain>
    </source>
</reference>